<dbReference type="AlphaFoldDB" id="A0A4R1S772"/>
<protein>
    <submittedName>
        <fullName evidence="5">Nitroreductase</fullName>
    </submittedName>
</protein>
<dbReference type="Proteomes" id="UP000295008">
    <property type="component" value="Unassembled WGS sequence"/>
</dbReference>
<reference evidence="5 6" key="1">
    <citation type="submission" date="2019-03" db="EMBL/GenBank/DDBJ databases">
        <title>Genomic Encyclopedia of Type Strains, Phase IV (KMG-IV): sequencing the most valuable type-strain genomes for metagenomic binning, comparative biology and taxonomic classification.</title>
        <authorList>
            <person name="Goeker M."/>
        </authorList>
    </citation>
    <scope>NUCLEOTIDE SEQUENCE [LARGE SCALE GENOMIC DNA]</scope>
    <source>
        <strain evidence="5 6">LX-B</strain>
    </source>
</reference>
<proteinExistence type="predicted"/>
<dbReference type="OrthoDB" id="9812105at2"/>
<keyword evidence="3" id="KW-0560">Oxidoreductase</keyword>
<dbReference type="InterPro" id="IPR050627">
    <property type="entry name" value="Nitroreductase/BluB"/>
</dbReference>
<feature type="domain" description="Nitroreductase" evidence="4">
    <location>
        <begin position="4"/>
        <end position="55"/>
    </location>
</feature>
<dbReference type="InterPro" id="IPR029479">
    <property type="entry name" value="Nitroreductase"/>
</dbReference>
<organism evidence="5 6">
    <name type="scientific">Hydrogenispora ethanolica</name>
    <dbReference type="NCBI Taxonomy" id="1082276"/>
    <lineage>
        <taxon>Bacteria</taxon>
        <taxon>Bacillati</taxon>
        <taxon>Bacillota</taxon>
        <taxon>Hydrogenispora</taxon>
    </lineage>
</organism>
<dbReference type="Gene3D" id="3.40.109.10">
    <property type="entry name" value="NADH Oxidase"/>
    <property type="match status" value="1"/>
</dbReference>
<evidence type="ECO:0000256" key="3">
    <source>
        <dbReference type="ARBA" id="ARBA00023002"/>
    </source>
</evidence>
<accession>A0A4R1S772</accession>
<comment type="caution">
    <text evidence="5">The sequence shown here is derived from an EMBL/GenBank/DDBJ whole genome shotgun (WGS) entry which is preliminary data.</text>
</comment>
<dbReference type="EMBL" id="SLUN01000003">
    <property type="protein sequence ID" value="TCL75168.1"/>
    <property type="molecule type" value="Genomic_DNA"/>
</dbReference>
<dbReference type="InterPro" id="IPR000415">
    <property type="entry name" value="Nitroreductase-like"/>
</dbReference>
<gene>
    <name evidence="5" type="ORF">EDC14_100399</name>
</gene>
<dbReference type="RefSeq" id="WP_132012848.1">
    <property type="nucleotide sequence ID" value="NZ_SLUN01000003.1"/>
</dbReference>
<name>A0A4R1S772_HYDET</name>
<sequence>MSTIFKRRSIRRYTAQPVTPAQLEMVLKAGMAAPSAENQQPWQFVVVDHREKLDRIPEFHPYSRMLKEAGVAIIVCGDRTLEKIAGFWVQDCAAAAENMLLMAEELGLGSVWLAVYLLPDRVKALRELLGLPDHITPLAILPIGYPAEAKEPIDRFDAWRVHRNHW</sequence>
<evidence type="ECO:0000313" key="6">
    <source>
        <dbReference type="Proteomes" id="UP000295008"/>
    </source>
</evidence>
<dbReference type="PANTHER" id="PTHR23026:SF90">
    <property type="entry name" value="IODOTYROSINE DEIODINASE 1"/>
    <property type="match status" value="1"/>
</dbReference>
<keyword evidence="6" id="KW-1185">Reference proteome</keyword>
<evidence type="ECO:0000256" key="1">
    <source>
        <dbReference type="ARBA" id="ARBA00022630"/>
    </source>
</evidence>
<dbReference type="GO" id="GO:0016491">
    <property type="term" value="F:oxidoreductase activity"/>
    <property type="evidence" value="ECO:0007669"/>
    <property type="project" value="UniProtKB-KW"/>
</dbReference>
<keyword evidence="1" id="KW-0285">Flavoprotein</keyword>
<dbReference type="Pfam" id="PF00881">
    <property type="entry name" value="Nitroreductase"/>
    <property type="match status" value="2"/>
</dbReference>
<keyword evidence="2" id="KW-0288">FMN</keyword>
<dbReference type="SUPFAM" id="SSF55469">
    <property type="entry name" value="FMN-dependent nitroreductase-like"/>
    <property type="match status" value="1"/>
</dbReference>
<evidence type="ECO:0000259" key="4">
    <source>
        <dbReference type="Pfam" id="PF00881"/>
    </source>
</evidence>
<dbReference type="PANTHER" id="PTHR23026">
    <property type="entry name" value="NADPH NITROREDUCTASE"/>
    <property type="match status" value="1"/>
</dbReference>
<feature type="domain" description="Nitroreductase" evidence="4">
    <location>
        <begin position="63"/>
        <end position="145"/>
    </location>
</feature>
<dbReference type="CDD" id="cd02150">
    <property type="entry name" value="nitroreductase"/>
    <property type="match status" value="1"/>
</dbReference>
<evidence type="ECO:0000313" key="5">
    <source>
        <dbReference type="EMBL" id="TCL75168.1"/>
    </source>
</evidence>
<evidence type="ECO:0000256" key="2">
    <source>
        <dbReference type="ARBA" id="ARBA00022643"/>
    </source>
</evidence>